<feature type="non-terminal residue" evidence="1">
    <location>
        <position position="1"/>
    </location>
</feature>
<proteinExistence type="predicted"/>
<evidence type="ECO:0000313" key="2">
    <source>
        <dbReference type="Proteomes" id="UP000034701"/>
    </source>
</evidence>
<accession>A0A0G0H1G4</accession>
<evidence type="ECO:0000313" key="1">
    <source>
        <dbReference type="EMBL" id="KKQ32365.1"/>
    </source>
</evidence>
<dbReference type="SUPFAM" id="SSF54810">
    <property type="entry name" value="GMP synthetase C-terminal dimerisation domain"/>
    <property type="match status" value="1"/>
</dbReference>
<sequence>NEIINALTKHKNIVRVFFDMTPKPPATTEFE</sequence>
<dbReference type="Proteomes" id="UP000034701">
    <property type="component" value="Unassembled WGS sequence"/>
</dbReference>
<protein>
    <submittedName>
        <fullName evidence="1">Uncharacterized protein</fullName>
    </submittedName>
</protein>
<gene>
    <name evidence="1" type="ORF">US45_C0021G0010</name>
</gene>
<dbReference type="AlphaFoldDB" id="A0A0G0H1G4"/>
<dbReference type="EMBL" id="LBTA01000021">
    <property type="protein sequence ID" value="KKQ32365.1"/>
    <property type="molecule type" value="Genomic_DNA"/>
</dbReference>
<comment type="caution">
    <text evidence="1">The sequence shown here is derived from an EMBL/GenBank/DDBJ whole genome shotgun (WGS) entry which is preliminary data.</text>
</comment>
<name>A0A0G0H1G4_9BACT</name>
<organism evidence="1 2">
    <name type="scientific">Candidatus Nomurabacteria bacterium GW2011_GWA1_37_20</name>
    <dbReference type="NCBI Taxonomy" id="1618729"/>
    <lineage>
        <taxon>Bacteria</taxon>
        <taxon>Candidatus Nomuraibacteriota</taxon>
    </lineage>
</organism>
<reference evidence="1 2" key="1">
    <citation type="journal article" date="2015" name="Nature">
        <title>rRNA introns, odd ribosomes, and small enigmatic genomes across a large radiation of phyla.</title>
        <authorList>
            <person name="Brown C.T."/>
            <person name="Hug L.A."/>
            <person name="Thomas B.C."/>
            <person name="Sharon I."/>
            <person name="Castelle C.J."/>
            <person name="Singh A."/>
            <person name="Wilkins M.J."/>
            <person name="Williams K.H."/>
            <person name="Banfield J.F."/>
        </authorList>
    </citation>
    <scope>NUCLEOTIDE SEQUENCE [LARGE SCALE GENOMIC DNA]</scope>
</reference>
<dbReference type="Gene3D" id="3.30.300.10">
    <property type="match status" value="1"/>
</dbReference>